<accession>A0A316DBU9</accession>
<evidence type="ECO:0000256" key="1">
    <source>
        <dbReference type="ARBA" id="ARBA00009497"/>
    </source>
</evidence>
<name>A0A316DBU9_9BACL</name>
<dbReference type="AlphaFoldDB" id="A0A316DBU9"/>
<dbReference type="PANTHER" id="PTHR42932:SF1">
    <property type="entry name" value="GENERAL STRESS PROTEIN 20U"/>
    <property type="match status" value="1"/>
</dbReference>
<dbReference type="Gene3D" id="1.20.1260.10">
    <property type="match status" value="1"/>
</dbReference>
<organism evidence="3 4">
    <name type="scientific">Tumebacillus permanentifrigoris</name>
    <dbReference type="NCBI Taxonomy" id="378543"/>
    <lineage>
        <taxon>Bacteria</taxon>
        <taxon>Bacillati</taxon>
        <taxon>Bacillota</taxon>
        <taxon>Bacilli</taxon>
        <taxon>Bacillales</taxon>
        <taxon>Alicyclobacillaceae</taxon>
        <taxon>Tumebacillus</taxon>
    </lineage>
</organism>
<dbReference type="InterPro" id="IPR008331">
    <property type="entry name" value="Ferritin_DPS_dom"/>
</dbReference>
<comment type="similarity">
    <text evidence="1">Belongs to the Dps family.</text>
</comment>
<dbReference type="RefSeq" id="WP_245884402.1">
    <property type="nucleotide sequence ID" value="NZ_QGGL01000004.1"/>
</dbReference>
<dbReference type="PROSITE" id="PS00819">
    <property type="entry name" value="DPS_2"/>
    <property type="match status" value="1"/>
</dbReference>
<keyword evidence="4" id="KW-1185">Reference proteome</keyword>
<dbReference type="GO" id="GO:0016722">
    <property type="term" value="F:oxidoreductase activity, acting on metal ions"/>
    <property type="evidence" value="ECO:0007669"/>
    <property type="project" value="InterPro"/>
</dbReference>
<dbReference type="InterPro" id="IPR012347">
    <property type="entry name" value="Ferritin-like"/>
</dbReference>
<feature type="domain" description="Ferritin/DPS" evidence="2">
    <location>
        <begin position="83"/>
        <end position="222"/>
    </location>
</feature>
<reference evidence="3 4" key="1">
    <citation type="submission" date="2018-05" db="EMBL/GenBank/DDBJ databases">
        <title>Genomic Encyclopedia of Type Strains, Phase IV (KMG-IV): sequencing the most valuable type-strain genomes for metagenomic binning, comparative biology and taxonomic classification.</title>
        <authorList>
            <person name="Goeker M."/>
        </authorList>
    </citation>
    <scope>NUCLEOTIDE SEQUENCE [LARGE SCALE GENOMIC DNA]</scope>
    <source>
        <strain evidence="3 4">DSM 18773</strain>
    </source>
</reference>
<protein>
    <submittedName>
        <fullName evidence="3">DNA-binding ferritin-like protein</fullName>
    </submittedName>
</protein>
<keyword evidence="3" id="KW-0238">DNA-binding</keyword>
<dbReference type="Proteomes" id="UP000245634">
    <property type="component" value="Unassembled WGS sequence"/>
</dbReference>
<dbReference type="InterPro" id="IPR023188">
    <property type="entry name" value="DPS_DNA-bd_CS"/>
</dbReference>
<gene>
    <name evidence="3" type="ORF">C7459_10438</name>
</gene>
<dbReference type="SUPFAM" id="SSF47240">
    <property type="entry name" value="Ferritin-like"/>
    <property type="match status" value="1"/>
</dbReference>
<dbReference type="Pfam" id="PF00210">
    <property type="entry name" value="Ferritin"/>
    <property type="match status" value="1"/>
</dbReference>
<evidence type="ECO:0000313" key="4">
    <source>
        <dbReference type="Proteomes" id="UP000245634"/>
    </source>
</evidence>
<dbReference type="InterPro" id="IPR002177">
    <property type="entry name" value="DPS_DNA-bd"/>
</dbReference>
<dbReference type="GO" id="GO:0003677">
    <property type="term" value="F:DNA binding"/>
    <property type="evidence" value="ECO:0007669"/>
    <property type="project" value="UniProtKB-KW"/>
</dbReference>
<comment type="caution">
    <text evidence="3">The sequence shown here is derived from an EMBL/GenBank/DDBJ whole genome shotgun (WGS) entry which is preliminary data.</text>
</comment>
<evidence type="ECO:0000313" key="3">
    <source>
        <dbReference type="EMBL" id="PWK14839.1"/>
    </source>
</evidence>
<proteinExistence type="inferred from homology"/>
<evidence type="ECO:0000259" key="2">
    <source>
        <dbReference type="Pfam" id="PF00210"/>
    </source>
</evidence>
<dbReference type="EMBL" id="QGGL01000004">
    <property type="protein sequence ID" value="PWK14839.1"/>
    <property type="molecule type" value="Genomic_DNA"/>
</dbReference>
<sequence>MNPMNLPTSAHQPAPDLQAVLTNVTNFEGRFNLDKSGFDPNMPGHSTEHLDRMVLRQPPRTVKHPGAGIGLPYEIRLEMALMLDDHLCALNVARNQYTKHHWMSEGAEAFLSLHELLNEHIEKTNKHIDEIGERVARLGGVPTAHPVTQHELSYIKHEVEGRYTMRDYLRNDLEHELKIQQMIRKQITRAQELGDHGTVQVLEEVLVDREDLGYHLYSTLEDDTLTRGMNHLYDGTNDLRLDRNPNPENSNLQ</sequence>
<dbReference type="GO" id="GO:0008199">
    <property type="term" value="F:ferric iron binding"/>
    <property type="evidence" value="ECO:0007669"/>
    <property type="project" value="InterPro"/>
</dbReference>
<dbReference type="PANTHER" id="PTHR42932">
    <property type="entry name" value="GENERAL STRESS PROTEIN 20U"/>
    <property type="match status" value="1"/>
</dbReference>
<dbReference type="InterPro" id="IPR009078">
    <property type="entry name" value="Ferritin-like_SF"/>
</dbReference>